<accession>A0A841LXI5</accession>
<dbReference type="PROSITE" id="PS01039">
    <property type="entry name" value="SBP_BACTERIAL_3"/>
    <property type="match status" value="1"/>
</dbReference>
<feature type="signal peptide" evidence="5">
    <location>
        <begin position="1"/>
        <end position="23"/>
    </location>
</feature>
<feature type="chain" id="PRO_5032854119" evidence="5">
    <location>
        <begin position="24"/>
        <end position="258"/>
    </location>
</feature>
<protein>
    <submittedName>
        <fullName evidence="8">Polar amino acid transport system substrate-binding protein</fullName>
    </submittedName>
</protein>
<feature type="domain" description="Ionotropic glutamate receptor C-terminal" evidence="7">
    <location>
        <begin position="25"/>
        <end position="250"/>
    </location>
</feature>
<evidence type="ECO:0000256" key="2">
    <source>
        <dbReference type="ARBA" id="ARBA00010333"/>
    </source>
</evidence>
<dbReference type="EMBL" id="JACIIU010000009">
    <property type="protein sequence ID" value="MBB6261570.1"/>
    <property type="molecule type" value="Genomic_DNA"/>
</dbReference>
<dbReference type="SUPFAM" id="SSF53850">
    <property type="entry name" value="Periplasmic binding protein-like II"/>
    <property type="match status" value="1"/>
</dbReference>
<feature type="domain" description="Solute-binding protein family 3/N-terminal" evidence="6">
    <location>
        <begin position="25"/>
        <end position="251"/>
    </location>
</feature>
<gene>
    <name evidence="8" type="ORF">FHS77_002126</name>
</gene>
<proteinExistence type="inferred from homology"/>
<comment type="subcellular location">
    <subcellularLocation>
        <location evidence="1">Cell envelope</location>
    </subcellularLocation>
</comment>
<keyword evidence="3 5" id="KW-0732">Signal</keyword>
<keyword evidence="9" id="KW-1185">Reference proteome</keyword>
<evidence type="ECO:0000256" key="1">
    <source>
        <dbReference type="ARBA" id="ARBA00004196"/>
    </source>
</evidence>
<comment type="similarity">
    <text evidence="2 4">Belongs to the bacterial solute-binding protein 3 family.</text>
</comment>
<dbReference type="AlphaFoldDB" id="A0A841LXI5"/>
<dbReference type="SMART" id="SM00062">
    <property type="entry name" value="PBPb"/>
    <property type="match status" value="1"/>
</dbReference>
<dbReference type="Proteomes" id="UP000555393">
    <property type="component" value="Unassembled WGS sequence"/>
</dbReference>
<dbReference type="RefSeq" id="WP_184223051.1">
    <property type="nucleotide sequence ID" value="NZ_JACIIU010000009.1"/>
</dbReference>
<sequence>MKTSFSTALIGFMFAAGMNAASAETLRIATEGTYPPFNFVNASGEVQGFDIDIANALCAEMKVECKIETFSWDGLIPGLNAGKFDAIVASMSITEKRKEAVNFTQPYYQAGAVIVAPKNVEMDTTPESLAKKAIGVQRSSSYGQLLKAKFPAVTIREYDKNEEHNLDLASGRVDAVMAQRLFMQQWLDSAEGADFEVKGKTFFDTQYLGPGAGIALRKSDETLQKRFDDALKAIMENGTYDEINNRYFPFSLKPGQEG</sequence>
<dbReference type="GO" id="GO:0030313">
    <property type="term" value="C:cell envelope"/>
    <property type="evidence" value="ECO:0007669"/>
    <property type="project" value="UniProtKB-SubCell"/>
</dbReference>
<dbReference type="PANTHER" id="PTHR35936:SF17">
    <property type="entry name" value="ARGININE-BINDING EXTRACELLULAR PROTEIN ARTP"/>
    <property type="match status" value="1"/>
</dbReference>
<evidence type="ECO:0000256" key="3">
    <source>
        <dbReference type="ARBA" id="ARBA00022729"/>
    </source>
</evidence>
<dbReference type="Pfam" id="PF00497">
    <property type="entry name" value="SBP_bac_3"/>
    <property type="match status" value="1"/>
</dbReference>
<evidence type="ECO:0000256" key="4">
    <source>
        <dbReference type="RuleBase" id="RU003744"/>
    </source>
</evidence>
<evidence type="ECO:0000259" key="6">
    <source>
        <dbReference type="SMART" id="SM00062"/>
    </source>
</evidence>
<comment type="caution">
    <text evidence="8">The sequence shown here is derived from an EMBL/GenBank/DDBJ whole genome shotgun (WGS) entry which is preliminary data.</text>
</comment>
<dbReference type="InterPro" id="IPR001638">
    <property type="entry name" value="Solute-binding_3/MltF_N"/>
</dbReference>
<dbReference type="Gene3D" id="3.40.190.10">
    <property type="entry name" value="Periplasmic binding protein-like II"/>
    <property type="match status" value="2"/>
</dbReference>
<dbReference type="GO" id="GO:0015276">
    <property type="term" value="F:ligand-gated monoatomic ion channel activity"/>
    <property type="evidence" value="ECO:0007669"/>
    <property type="project" value="InterPro"/>
</dbReference>
<evidence type="ECO:0000313" key="8">
    <source>
        <dbReference type="EMBL" id="MBB6261570.1"/>
    </source>
</evidence>
<evidence type="ECO:0000256" key="5">
    <source>
        <dbReference type="SAM" id="SignalP"/>
    </source>
</evidence>
<evidence type="ECO:0000313" key="9">
    <source>
        <dbReference type="Proteomes" id="UP000555393"/>
    </source>
</evidence>
<name>A0A841LXI5_9HYPH</name>
<dbReference type="InterPro" id="IPR001320">
    <property type="entry name" value="Iontro_rcpt_C"/>
</dbReference>
<dbReference type="PANTHER" id="PTHR35936">
    <property type="entry name" value="MEMBRANE-BOUND LYTIC MUREIN TRANSGLYCOSYLASE F"/>
    <property type="match status" value="1"/>
</dbReference>
<dbReference type="SMART" id="SM00079">
    <property type="entry name" value="PBPe"/>
    <property type="match status" value="1"/>
</dbReference>
<dbReference type="GO" id="GO:0016020">
    <property type="term" value="C:membrane"/>
    <property type="evidence" value="ECO:0007669"/>
    <property type="project" value="InterPro"/>
</dbReference>
<evidence type="ECO:0000259" key="7">
    <source>
        <dbReference type="SMART" id="SM00079"/>
    </source>
</evidence>
<organism evidence="8 9">
    <name type="scientific">Paenochrobactrum gallinarii</name>
    <dbReference type="NCBI Taxonomy" id="643673"/>
    <lineage>
        <taxon>Bacteria</taxon>
        <taxon>Pseudomonadati</taxon>
        <taxon>Pseudomonadota</taxon>
        <taxon>Alphaproteobacteria</taxon>
        <taxon>Hyphomicrobiales</taxon>
        <taxon>Brucellaceae</taxon>
        <taxon>Paenochrobactrum</taxon>
    </lineage>
</organism>
<reference evidence="8 9" key="1">
    <citation type="submission" date="2020-08" db="EMBL/GenBank/DDBJ databases">
        <title>Genomic Encyclopedia of Type Strains, Phase IV (KMG-IV): sequencing the most valuable type-strain genomes for metagenomic binning, comparative biology and taxonomic classification.</title>
        <authorList>
            <person name="Goeker M."/>
        </authorList>
    </citation>
    <scope>NUCLEOTIDE SEQUENCE [LARGE SCALE GENOMIC DNA]</scope>
    <source>
        <strain evidence="8 9">DSM 22336</strain>
    </source>
</reference>
<dbReference type="InterPro" id="IPR018313">
    <property type="entry name" value="SBP_3_CS"/>
</dbReference>